<dbReference type="CDD" id="cd00030">
    <property type="entry name" value="C2"/>
    <property type="match status" value="1"/>
</dbReference>
<dbReference type="SUPFAM" id="SSF47661">
    <property type="entry name" value="t-snare proteins"/>
    <property type="match status" value="1"/>
</dbReference>
<evidence type="ECO:0000313" key="6">
    <source>
        <dbReference type="Proteomes" id="UP000006671"/>
    </source>
</evidence>
<dbReference type="AlphaFoldDB" id="D2VS50"/>
<dbReference type="Gene3D" id="2.60.40.150">
    <property type="entry name" value="C2 domain"/>
    <property type="match status" value="1"/>
</dbReference>
<dbReference type="Pfam" id="PF00168">
    <property type="entry name" value="C2"/>
    <property type="match status" value="1"/>
</dbReference>
<dbReference type="GeneID" id="8854711"/>
<dbReference type="InterPro" id="IPR010989">
    <property type="entry name" value="SNARE"/>
</dbReference>
<dbReference type="PROSITE" id="PS50004">
    <property type="entry name" value="C2"/>
    <property type="match status" value="1"/>
</dbReference>
<dbReference type="OMA" id="HEMYEQM"/>
<dbReference type="KEGG" id="ngr:NAEGRDRAFT_59068"/>
<dbReference type="VEuPathDB" id="AmoebaDB:NAEGRDRAFT_59068"/>
<accession>D2VS50</accession>
<dbReference type="SUPFAM" id="SSF49562">
    <property type="entry name" value="C2 domain (Calcium/lipid-binding domain, CaLB)"/>
    <property type="match status" value="1"/>
</dbReference>
<keyword evidence="1" id="KW-0175">Coiled coil</keyword>
<dbReference type="InterPro" id="IPR000727">
    <property type="entry name" value="T_SNARE_dom"/>
</dbReference>
<proteinExistence type="predicted"/>
<gene>
    <name evidence="5" type="ORF">NAEGRDRAFT_59068</name>
</gene>
<dbReference type="EMBL" id="GG738893">
    <property type="protein sequence ID" value="EFC40364.1"/>
    <property type="molecule type" value="Genomic_DNA"/>
</dbReference>
<organism evidence="6">
    <name type="scientific">Naegleria gruberi</name>
    <name type="common">Amoeba</name>
    <dbReference type="NCBI Taxonomy" id="5762"/>
    <lineage>
        <taxon>Eukaryota</taxon>
        <taxon>Discoba</taxon>
        <taxon>Heterolobosea</taxon>
        <taxon>Tetramitia</taxon>
        <taxon>Eutetramitia</taxon>
        <taxon>Vahlkampfiidae</taxon>
        <taxon>Naegleria</taxon>
    </lineage>
</organism>
<dbReference type="Proteomes" id="UP000006671">
    <property type="component" value="Unassembled WGS sequence"/>
</dbReference>
<evidence type="ECO:0000259" key="3">
    <source>
        <dbReference type="PROSITE" id="PS50004"/>
    </source>
</evidence>
<dbReference type="OrthoDB" id="75754at2759"/>
<dbReference type="Gene3D" id="1.20.5.110">
    <property type="match status" value="1"/>
</dbReference>
<dbReference type="SMART" id="SM00239">
    <property type="entry name" value="C2"/>
    <property type="match status" value="1"/>
</dbReference>
<reference evidence="5 6" key="1">
    <citation type="journal article" date="2010" name="Cell">
        <title>The genome of Naegleria gruberi illuminates early eukaryotic versatility.</title>
        <authorList>
            <person name="Fritz-Laylin L.K."/>
            <person name="Prochnik S.E."/>
            <person name="Ginger M.L."/>
            <person name="Dacks J.B."/>
            <person name="Carpenter M.L."/>
            <person name="Field M.C."/>
            <person name="Kuo A."/>
            <person name="Paredez A."/>
            <person name="Chapman J."/>
            <person name="Pham J."/>
            <person name="Shu S."/>
            <person name="Neupane R."/>
            <person name="Cipriano M."/>
            <person name="Mancuso J."/>
            <person name="Tu H."/>
            <person name="Salamov A."/>
            <person name="Lindquist E."/>
            <person name="Shapiro H."/>
            <person name="Lucas S."/>
            <person name="Grigoriev I.V."/>
            <person name="Cande W.Z."/>
            <person name="Fulton C."/>
            <person name="Rokhsar D.S."/>
            <person name="Dawson S.C."/>
        </authorList>
    </citation>
    <scope>NUCLEOTIDE SEQUENCE [LARGE SCALE GENOMIC DNA]</scope>
    <source>
        <strain evidence="5 6">NEG-M</strain>
    </source>
</reference>
<feature type="region of interest" description="Disordered" evidence="2">
    <location>
        <begin position="186"/>
        <end position="248"/>
    </location>
</feature>
<evidence type="ECO:0000313" key="5">
    <source>
        <dbReference type="EMBL" id="EFC40364.1"/>
    </source>
</evidence>
<keyword evidence="6" id="KW-1185">Reference proteome</keyword>
<dbReference type="GO" id="GO:0016020">
    <property type="term" value="C:membrane"/>
    <property type="evidence" value="ECO:0007669"/>
    <property type="project" value="InterPro"/>
</dbReference>
<dbReference type="InterPro" id="IPR000008">
    <property type="entry name" value="C2_dom"/>
</dbReference>
<dbReference type="RefSeq" id="XP_002673108.1">
    <property type="nucleotide sequence ID" value="XM_002673062.1"/>
</dbReference>
<name>D2VS50_NAEGR</name>
<feature type="coiled-coil region" evidence="1">
    <location>
        <begin position="520"/>
        <end position="581"/>
    </location>
</feature>
<dbReference type="GO" id="GO:0016192">
    <property type="term" value="P:vesicle-mediated transport"/>
    <property type="evidence" value="ECO:0007669"/>
    <property type="project" value="InterPro"/>
</dbReference>
<evidence type="ECO:0000256" key="1">
    <source>
        <dbReference type="SAM" id="Coils"/>
    </source>
</evidence>
<protein>
    <submittedName>
        <fullName evidence="5">C2 domain-containing protein</fullName>
    </submittedName>
</protein>
<evidence type="ECO:0000259" key="4">
    <source>
        <dbReference type="PROSITE" id="PS50192"/>
    </source>
</evidence>
<evidence type="ECO:0000256" key="2">
    <source>
        <dbReference type="SAM" id="MobiDB-lite"/>
    </source>
</evidence>
<feature type="domain" description="T-SNARE coiled-coil homology" evidence="4">
    <location>
        <begin position="558"/>
        <end position="620"/>
    </location>
</feature>
<feature type="compositionally biased region" description="Basic and acidic residues" evidence="2">
    <location>
        <begin position="194"/>
        <end position="203"/>
    </location>
</feature>
<dbReference type="InParanoid" id="D2VS50"/>
<dbReference type="InterPro" id="IPR035892">
    <property type="entry name" value="C2_domain_sf"/>
</dbReference>
<dbReference type="PROSITE" id="PS50192">
    <property type="entry name" value="T_SNARE"/>
    <property type="match status" value="1"/>
</dbReference>
<sequence length="644" mass="72983">MFKSRTNHLHGLISEGEQNFLTQIKNGANNANGNSPAEFFQLELTIEKVSIDASSLQQTNQVEVSPYLMIKVNGVYKQRTKAKRNNLNPSFNQTFLLGLENPNRDIIQIYVHDKERNGETIGFCTIDHLNQFNFGNITSLELDLEAPSIADLTRSSIFTDGICGSIQVDVKPLNFGATEKEASKLGIGKKKKKGGAERNESPDKSNTSSPVPGAVALTTASNGDHHPKKKSDHKPHFDLPPQEEEEHACPLDNDAAQKRKSRWFGADPLGTPTLESSFNFDDVNFQSANTTSMGEDHLFSNSGPNLIQIEGEKEFTKTKQQFKLLYVMAMDIQMFGEKVNKLEALLSKWEHFENDTEKIRNSIQSCISKAEKKRELLDKFIPKLSKKLPQVTNCKLTIMKLTKLKIQFENIDKQYQNFLKKRQKIERHHKKKRSERMLEFDELMDHVLYQTGASTTQQTSKKSKEKSLEIPSPTVATAKEGKVDRNARKKEEQVMKKKQFMQAIMAGARDSGATNPDHLVRKYEEKQMELQHKKEQDQQQKIQFILSTADAETIEMEKKIALETKAELEAVEKDYAELHEMYEQMNFLIREQGQGLNIIEKNIQQANEYVKEGTEYVKAASACTTTGILTGGFTKAAVLKKLIS</sequence>
<feature type="domain" description="C2" evidence="3">
    <location>
        <begin position="25"/>
        <end position="142"/>
    </location>
</feature>